<dbReference type="Pfam" id="PF00144">
    <property type="entry name" value="Beta-lactamase"/>
    <property type="match status" value="1"/>
</dbReference>
<accession>A0A3N4Z4I3</accession>
<feature type="compositionally biased region" description="Low complexity" evidence="1">
    <location>
        <begin position="22"/>
        <end position="43"/>
    </location>
</feature>
<dbReference type="PANTHER" id="PTHR43283">
    <property type="entry name" value="BETA-LACTAMASE-RELATED"/>
    <property type="match status" value="1"/>
</dbReference>
<dbReference type="InterPro" id="IPR001466">
    <property type="entry name" value="Beta-lactam-related"/>
</dbReference>
<sequence length="438" mass="44913">MAPRTLTRLAAIFLLAGCSAQPTETSPGPAPSAPASGASTAAPQRSPNTLGPGRASGTTSDPAPDVTPTPGTGPATSSLAPTPTSFPLPFPAEPLAEIREGPLPADLTATLQSVLDDVAASRGTVATATVLSAGGTWSGAAGTTADGTPATPDVQMELGAITKTVVAAQVMALVERGLVELERPAARYLPKLPIDPGDVTVRELLGHRSTILDYTGPVGVDAAARRPGDAWETTEILALLPEPPEPIRSATYSPTDYLLLGLLVEEVTGQPLDQALREDVLEAPELARLVVQPAERPAGPVALSVRRSHPAALHEEGGRYLPSLRDASYAGAAEGMAGDAPSTARFMHLLCGGHLVSRTSLTEMATTDGPVPWGLGFTDVTKSVGPPAVGSFGQSWYHFATALCLPEQGAVLVLLTNDPYAPAVDGAVPRMVEALRAG</sequence>
<keyword evidence="2" id="KW-0732">Signal</keyword>
<organism evidence="4 5">
    <name type="scientific">Georgenia muralis</name>
    <dbReference type="NCBI Taxonomy" id="154117"/>
    <lineage>
        <taxon>Bacteria</taxon>
        <taxon>Bacillati</taxon>
        <taxon>Actinomycetota</taxon>
        <taxon>Actinomycetes</taxon>
        <taxon>Micrococcales</taxon>
        <taxon>Bogoriellaceae</taxon>
        <taxon>Georgenia</taxon>
    </lineage>
</organism>
<dbReference type="SUPFAM" id="SSF56601">
    <property type="entry name" value="beta-lactamase/transpeptidase-like"/>
    <property type="match status" value="1"/>
</dbReference>
<keyword evidence="5" id="KW-1185">Reference proteome</keyword>
<feature type="region of interest" description="Disordered" evidence="1">
    <location>
        <begin position="20"/>
        <end position="92"/>
    </location>
</feature>
<reference evidence="4 5" key="1">
    <citation type="submission" date="2018-11" db="EMBL/GenBank/DDBJ databases">
        <title>Sequencing the genomes of 1000 actinobacteria strains.</title>
        <authorList>
            <person name="Klenk H.-P."/>
        </authorList>
    </citation>
    <scope>NUCLEOTIDE SEQUENCE [LARGE SCALE GENOMIC DNA]</scope>
    <source>
        <strain evidence="4 5">DSM 14418</strain>
    </source>
</reference>
<feature type="signal peptide" evidence="2">
    <location>
        <begin position="1"/>
        <end position="20"/>
    </location>
</feature>
<dbReference type="EMBL" id="RKRA01000001">
    <property type="protein sequence ID" value="RPF28209.1"/>
    <property type="molecule type" value="Genomic_DNA"/>
</dbReference>
<protein>
    <submittedName>
        <fullName evidence="4">CubicO group peptidase (Beta-lactamase class C family)</fullName>
    </submittedName>
</protein>
<dbReference type="Proteomes" id="UP000280726">
    <property type="component" value="Unassembled WGS sequence"/>
</dbReference>
<feature type="compositionally biased region" description="Low complexity" evidence="1">
    <location>
        <begin position="61"/>
        <end position="76"/>
    </location>
</feature>
<dbReference type="InterPro" id="IPR050789">
    <property type="entry name" value="Diverse_Enzym_Activities"/>
</dbReference>
<evidence type="ECO:0000256" key="2">
    <source>
        <dbReference type="SAM" id="SignalP"/>
    </source>
</evidence>
<evidence type="ECO:0000313" key="4">
    <source>
        <dbReference type="EMBL" id="RPF28209.1"/>
    </source>
</evidence>
<dbReference type="InterPro" id="IPR012338">
    <property type="entry name" value="Beta-lactam/transpept-like"/>
</dbReference>
<evidence type="ECO:0000256" key="1">
    <source>
        <dbReference type="SAM" id="MobiDB-lite"/>
    </source>
</evidence>
<evidence type="ECO:0000313" key="5">
    <source>
        <dbReference type="Proteomes" id="UP000280726"/>
    </source>
</evidence>
<gene>
    <name evidence="4" type="ORF">EDD32_2723</name>
</gene>
<dbReference type="AlphaFoldDB" id="A0A3N4Z4I3"/>
<name>A0A3N4Z4I3_9MICO</name>
<comment type="caution">
    <text evidence="4">The sequence shown here is derived from an EMBL/GenBank/DDBJ whole genome shotgun (WGS) entry which is preliminary data.</text>
</comment>
<evidence type="ECO:0000259" key="3">
    <source>
        <dbReference type="Pfam" id="PF00144"/>
    </source>
</evidence>
<dbReference type="PANTHER" id="PTHR43283:SF18">
    <property type="match status" value="1"/>
</dbReference>
<dbReference type="Gene3D" id="3.40.710.10">
    <property type="entry name" value="DD-peptidase/beta-lactamase superfamily"/>
    <property type="match status" value="1"/>
</dbReference>
<feature type="chain" id="PRO_5038794222" evidence="2">
    <location>
        <begin position="21"/>
        <end position="438"/>
    </location>
</feature>
<feature type="domain" description="Beta-lactamase-related" evidence="3">
    <location>
        <begin position="128"/>
        <end position="425"/>
    </location>
</feature>
<proteinExistence type="predicted"/>